<organism evidence="3">
    <name type="scientific">uncultured Caudovirales phage</name>
    <dbReference type="NCBI Taxonomy" id="2100421"/>
    <lineage>
        <taxon>Viruses</taxon>
        <taxon>Duplodnaviria</taxon>
        <taxon>Heunggongvirae</taxon>
        <taxon>Uroviricota</taxon>
        <taxon>Caudoviricetes</taxon>
        <taxon>Peduoviridae</taxon>
        <taxon>Maltschvirus</taxon>
        <taxon>Maltschvirus maltsch</taxon>
    </lineage>
</organism>
<proteinExistence type="predicted"/>
<feature type="compositionally biased region" description="Polar residues" evidence="1">
    <location>
        <begin position="1"/>
        <end position="10"/>
    </location>
</feature>
<evidence type="ECO:0000256" key="1">
    <source>
        <dbReference type="SAM" id="MobiDB-lite"/>
    </source>
</evidence>
<name>A0A6J5S2A0_9CAUD</name>
<feature type="region of interest" description="Disordered" evidence="1">
    <location>
        <begin position="1"/>
        <end position="22"/>
    </location>
</feature>
<dbReference type="EMBL" id="LR797277">
    <property type="protein sequence ID" value="CAB4199465.1"/>
    <property type="molecule type" value="Genomic_DNA"/>
</dbReference>
<gene>
    <name evidence="2" type="ORF">UFOVP1083_9</name>
    <name evidence="3" type="ORF">UFOVP1327_44</name>
</gene>
<sequence length="93" mass="10511">MTKPKSTSSEPFELKAPPASRNGYRMGVPTMSEFIAFLNANEGVWALFHTYTNKQSGYQRASDNRKKYGDGYEFVARQDENGTSVYGKKNLVF</sequence>
<protein>
    <submittedName>
        <fullName evidence="3">Uncharacterized protein</fullName>
    </submittedName>
</protein>
<dbReference type="EMBL" id="LR797036">
    <property type="protein sequence ID" value="CAB4182606.1"/>
    <property type="molecule type" value="Genomic_DNA"/>
</dbReference>
<accession>A0A6J5S2A0</accession>
<evidence type="ECO:0000313" key="2">
    <source>
        <dbReference type="EMBL" id="CAB4182606.1"/>
    </source>
</evidence>
<evidence type="ECO:0000313" key="3">
    <source>
        <dbReference type="EMBL" id="CAB4199465.1"/>
    </source>
</evidence>
<reference evidence="3" key="1">
    <citation type="submission" date="2020-05" db="EMBL/GenBank/DDBJ databases">
        <authorList>
            <person name="Chiriac C."/>
            <person name="Salcher M."/>
            <person name="Ghai R."/>
            <person name="Kavagutti S V."/>
        </authorList>
    </citation>
    <scope>NUCLEOTIDE SEQUENCE</scope>
</reference>